<gene>
    <name evidence="1" type="primary">ORF54548</name>
</gene>
<feature type="non-terminal residue" evidence="1">
    <location>
        <position position="1"/>
    </location>
</feature>
<name>A0A0B6ZBJ5_9EUPU</name>
<dbReference type="AlphaFoldDB" id="A0A0B6ZBJ5"/>
<accession>A0A0B6ZBJ5</accession>
<feature type="non-terminal residue" evidence="1">
    <location>
        <position position="69"/>
    </location>
</feature>
<sequence>ANDEIDTGINGVDDRFIRFLPSDKSNGCFVAVIAREPEDPKDVARSAIARAKSKGLLGKSRSATQSSFD</sequence>
<protein>
    <submittedName>
        <fullName evidence="1">Uncharacterized protein</fullName>
    </submittedName>
</protein>
<reference evidence="1" key="1">
    <citation type="submission" date="2014-12" db="EMBL/GenBank/DDBJ databases">
        <title>Insight into the proteome of Arion vulgaris.</title>
        <authorList>
            <person name="Aradska J."/>
            <person name="Bulat T."/>
            <person name="Smidak R."/>
            <person name="Sarate P."/>
            <person name="Gangsoo J."/>
            <person name="Sialana F."/>
            <person name="Bilban M."/>
            <person name="Lubec G."/>
        </authorList>
    </citation>
    <scope>NUCLEOTIDE SEQUENCE</scope>
    <source>
        <tissue evidence="1">Skin</tissue>
    </source>
</reference>
<proteinExistence type="predicted"/>
<organism evidence="1">
    <name type="scientific">Arion vulgaris</name>
    <dbReference type="NCBI Taxonomy" id="1028688"/>
    <lineage>
        <taxon>Eukaryota</taxon>
        <taxon>Metazoa</taxon>
        <taxon>Spiralia</taxon>
        <taxon>Lophotrochozoa</taxon>
        <taxon>Mollusca</taxon>
        <taxon>Gastropoda</taxon>
        <taxon>Heterobranchia</taxon>
        <taxon>Euthyneura</taxon>
        <taxon>Panpulmonata</taxon>
        <taxon>Eupulmonata</taxon>
        <taxon>Stylommatophora</taxon>
        <taxon>Helicina</taxon>
        <taxon>Arionoidea</taxon>
        <taxon>Arionidae</taxon>
        <taxon>Arion</taxon>
    </lineage>
</organism>
<dbReference type="EMBL" id="HACG01018426">
    <property type="protein sequence ID" value="CEK65291.1"/>
    <property type="molecule type" value="Transcribed_RNA"/>
</dbReference>
<evidence type="ECO:0000313" key="1">
    <source>
        <dbReference type="EMBL" id="CEK65291.1"/>
    </source>
</evidence>